<feature type="compositionally biased region" description="Basic residues" evidence="8">
    <location>
        <begin position="1"/>
        <end position="11"/>
    </location>
</feature>
<keyword evidence="11" id="KW-1185">Reference proteome</keyword>
<accession>A0A6A5VWM0</accession>
<feature type="compositionally biased region" description="Basic residues" evidence="8">
    <location>
        <begin position="278"/>
        <end position="290"/>
    </location>
</feature>
<comment type="subcellular location">
    <subcellularLocation>
        <location evidence="1">Nucleus</location>
        <location evidence="1">Nucleolus</location>
    </subcellularLocation>
</comment>
<evidence type="ECO:0000256" key="6">
    <source>
        <dbReference type="ARBA" id="ARBA00041961"/>
    </source>
</evidence>
<feature type="domain" description="G-patch" evidence="9">
    <location>
        <begin position="25"/>
        <end position="79"/>
    </location>
</feature>
<dbReference type="GO" id="GO:0003676">
    <property type="term" value="F:nucleic acid binding"/>
    <property type="evidence" value="ECO:0007669"/>
    <property type="project" value="InterPro"/>
</dbReference>
<evidence type="ECO:0000313" key="11">
    <source>
        <dbReference type="Proteomes" id="UP000799779"/>
    </source>
</evidence>
<keyword evidence="3" id="KW-0698">rRNA processing</keyword>
<evidence type="ECO:0000313" key="10">
    <source>
        <dbReference type="EMBL" id="KAF1993069.1"/>
    </source>
</evidence>
<sequence>MGLAAPKRRTTIAKDPNNTKWANDTSRFGQRVLKKHGWTPGGTLGASDSSHAQHFTAASHSHVRVVIKENTRGLGAKIGSDKPENFGLAGLESILGRLNGREEEVKQEQDRLEGLRRKAAIGQKYGFMNFVSAGFLVGDRVVPKSEFKDEMVIKEEIKEEEGVTAPSEGEERKKKRKRVKVEDDEDVKPEDEEEQPKLKRKKKSMDLRAEMAEQELSKSKKERRDKKDKKKSKKSSSSEPDGTSTSATPIPASAPVEPVSDKARRKAEKRAHKEEKKLKKALKKAARKAAKANADESSSSDEETETTASSSAPATGASTPLTSAGLTFGAGGRHAVRQRYIRQKKMAGMDPQALREIFMIKT</sequence>
<dbReference type="PANTHER" id="PTHR23149">
    <property type="entry name" value="G PATCH DOMAIN CONTAINING PROTEIN"/>
    <property type="match status" value="1"/>
</dbReference>
<dbReference type="AlphaFoldDB" id="A0A6A5VWM0"/>
<feature type="compositionally biased region" description="Acidic residues" evidence="8">
    <location>
        <begin position="182"/>
        <end position="194"/>
    </location>
</feature>
<comment type="function">
    <text evidence="7">Involved in rRNA-processing at A0, A1 and A2 sites and negatively regulates telomerase.</text>
</comment>
<feature type="region of interest" description="Disordered" evidence="8">
    <location>
        <begin position="156"/>
        <end position="333"/>
    </location>
</feature>
<dbReference type="InterPro" id="IPR050656">
    <property type="entry name" value="PINX1"/>
</dbReference>
<proteinExistence type="inferred from homology"/>
<evidence type="ECO:0000256" key="3">
    <source>
        <dbReference type="ARBA" id="ARBA00022552"/>
    </source>
</evidence>
<evidence type="ECO:0000259" key="9">
    <source>
        <dbReference type="PROSITE" id="PS50174"/>
    </source>
</evidence>
<organism evidence="10 11">
    <name type="scientific">Amniculicola lignicola CBS 123094</name>
    <dbReference type="NCBI Taxonomy" id="1392246"/>
    <lineage>
        <taxon>Eukaryota</taxon>
        <taxon>Fungi</taxon>
        <taxon>Dikarya</taxon>
        <taxon>Ascomycota</taxon>
        <taxon>Pezizomycotina</taxon>
        <taxon>Dothideomycetes</taxon>
        <taxon>Pleosporomycetidae</taxon>
        <taxon>Pleosporales</taxon>
        <taxon>Amniculicolaceae</taxon>
        <taxon>Amniculicola</taxon>
    </lineage>
</organism>
<dbReference type="SMART" id="SM00443">
    <property type="entry name" value="G_patch"/>
    <property type="match status" value="1"/>
</dbReference>
<reference evidence="10" key="1">
    <citation type="journal article" date="2020" name="Stud. Mycol.">
        <title>101 Dothideomycetes genomes: a test case for predicting lifestyles and emergence of pathogens.</title>
        <authorList>
            <person name="Haridas S."/>
            <person name="Albert R."/>
            <person name="Binder M."/>
            <person name="Bloem J."/>
            <person name="Labutti K."/>
            <person name="Salamov A."/>
            <person name="Andreopoulos B."/>
            <person name="Baker S."/>
            <person name="Barry K."/>
            <person name="Bills G."/>
            <person name="Bluhm B."/>
            <person name="Cannon C."/>
            <person name="Castanera R."/>
            <person name="Culley D."/>
            <person name="Daum C."/>
            <person name="Ezra D."/>
            <person name="Gonzalez J."/>
            <person name="Henrissat B."/>
            <person name="Kuo A."/>
            <person name="Liang C."/>
            <person name="Lipzen A."/>
            <person name="Lutzoni F."/>
            <person name="Magnuson J."/>
            <person name="Mondo S."/>
            <person name="Nolan M."/>
            <person name="Ohm R."/>
            <person name="Pangilinan J."/>
            <person name="Park H.-J."/>
            <person name="Ramirez L."/>
            <person name="Alfaro M."/>
            <person name="Sun H."/>
            <person name="Tritt A."/>
            <person name="Yoshinaga Y."/>
            <person name="Zwiers L.-H."/>
            <person name="Turgeon B."/>
            <person name="Goodwin S."/>
            <person name="Spatafora J."/>
            <person name="Crous P."/>
            <person name="Grigoriev I."/>
        </authorList>
    </citation>
    <scope>NUCLEOTIDE SEQUENCE</scope>
    <source>
        <strain evidence="10">CBS 123094</strain>
    </source>
</reference>
<comment type="similarity">
    <text evidence="5">Belongs to the PINX1 family.</text>
</comment>
<dbReference type="OrthoDB" id="29523at2759"/>
<evidence type="ECO:0000256" key="7">
    <source>
        <dbReference type="ARBA" id="ARBA00043878"/>
    </source>
</evidence>
<gene>
    <name evidence="10" type="ORF">P154DRAFT_549770</name>
</gene>
<feature type="compositionally biased region" description="Basic and acidic residues" evidence="8">
    <location>
        <begin position="204"/>
        <end position="219"/>
    </location>
</feature>
<keyword evidence="2" id="KW-0690">Ribosome biogenesis</keyword>
<dbReference type="GO" id="GO:0005730">
    <property type="term" value="C:nucleolus"/>
    <property type="evidence" value="ECO:0007669"/>
    <property type="project" value="UniProtKB-SubCell"/>
</dbReference>
<evidence type="ECO:0000256" key="1">
    <source>
        <dbReference type="ARBA" id="ARBA00004604"/>
    </source>
</evidence>
<protein>
    <recommendedName>
        <fullName evidence="6">PinX1-related protein 1</fullName>
    </recommendedName>
</protein>
<feature type="compositionally biased region" description="Polar residues" evidence="8">
    <location>
        <begin position="16"/>
        <end position="27"/>
    </location>
</feature>
<feature type="region of interest" description="Disordered" evidence="8">
    <location>
        <begin position="1"/>
        <end position="27"/>
    </location>
</feature>
<dbReference type="InterPro" id="IPR000467">
    <property type="entry name" value="G_patch_dom"/>
</dbReference>
<keyword evidence="4" id="KW-0539">Nucleus</keyword>
<evidence type="ECO:0000256" key="8">
    <source>
        <dbReference type="SAM" id="MobiDB-lite"/>
    </source>
</evidence>
<dbReference type="Pfam" id="PF01585">
    <property type="entry name" value="G-patch"/>
    <property type="match status" value="1"/>
</dbReference>
<evidence type="ECO:0000256" key="2">
    <source>
        <dbReference type="ARBA" id="ARBA00022517"/>
    </source>
</evidence>
<feature type="compositionally biased region" description="Low complexity" evidence="8">
    <location>
        <begin position="306"/>
        <end position="325"/>
    </location>
</feature>
<dbReference type="EMBL" id="ML977736">
    <property type="protein sequence ID" value="KAF1993069.1"/>
    <property type="molecule type" value="Genomic_DNA"/>
</dbReference>
<dbReference type="PANTHER" id="PTHR23149:SF31">
    <property type="entry name" value="PROTEIN PXR1"/>
    <property type="match status" value="1"/>
</dbReference>
<evidence type="ECO:0000256" key="5">
    <source>
        <dbReference type="ARBA" id="ARBA00038007"/>
    </source>
</evidence>
<evidence type="ECO:0000256" key="4">
    <source>
        <dbReference type="ARBA" id="ARBA00023242"/>
    </source>
</evidence>
<feature type="compositionally biased region" description="Basic residues" evidence="8">
    <location>
        <begin position="220"/>
        <end position="234"/>
    </location>
</feature>
<dbReference type="GO" id="GO:0006364">
    <property type="term" value="P:rRNA processing"/>
    <property type="evidence" value="ECO:0007669"/>
    <property type="project" value="UniProtKB-KW"/>
</dbReference>
<dbReference type="Proteomes" id="UP000799779">
    <property type="component" value="Unassembled WGS sequence"/>
</dbReference>
<name>A0A6A5VWM0_9PLEO</name>
<dbReference type="PROSITE" id="PS50174">
    <property type="entry name" value="G_PATCH"/>
    <property type="match status" value="1"/>
</dbReference>